<sequence>MVSCEELTEERSLDDVIKTQEEKELIEALQDILEKLQSKQLPSSEKKLGRLPLMHDAGKHCVLRKGLRVGKMCVPQKASVTSASSNVCREETQTQVPTK</sequence>
<keyword evidence="2" id="KW-1185">Reference proteome</keyword>
<evidence type="ECO:0000313" key="1">
    <source>
        <dbReference type="Ensembl" id="ENSSDUP00000028943.1"/>
    </source>
</evidence>
<accession>A0A3B4VDK7</accession>
<organism evidence="1 2">
    <name type="scientific">Seriola dumerili</name>
    <name type="common">Greater amberjack</name>
    <name type="synonym">Caranx dumerili</name>
    <dbReference type="NCBI Taxonomy" id="41447"/>
    <lineage>
        <taxon>Eukaryota</taxon>
        <taxon>Metazoa</taxon>
        <taxon>Chordata</taxon>
        <taxon>Craniata</taxon>
        <taxon>Vertebrata</taxon>
        <taxon>Euteleostomi</taxon>
        <taxon>Actinopterygii</taxon>
        <taxon>Neopterygii</taxon>
        <taxon>Teleostei</taxon>
        <taxon>Neoteleostei</taxon>
        <taxon>Acanthomorphata</taxon>
        <taxon>Carangaria</taxon>
        <taxon>Carangiformes</taxon>
        <taxon>Carangidae</taxon>
        <taxon>Seriola</taxon>
    </lineage>
</organism>
<dbReference type="InterPro" id="IPR009106">
    <property type="entry name" value="CART"/>
</dbReference>
<dbReference type="GO" id="GO:0008343">
    <property type="term" value="P:adult feeding behavior"/>
    <property type="evidence" value="ECO:0007669"/>
    <property type="project" value="InterPro"/>
</dbReference>
<reference evidence="1" key="2">
    <citation type="submission" date="2025-09" db="UniProtKB">
        <authorList>
            <consortium name="Ensembl"/>
        </authorList>
    </citation>
    <scope>IDENTIFICATION</scope>
</reference>
<dbReference type="GO" id="GO:0005615">
    <property type="term" value="C:extracellular space"/>
    <property type="evidence" value="ECO:0007669"/>
    <property type="project" value="InterPro"/>
</dbReference>
<proteinExistence type="predicted"/>
<dbReference type="Ensembl" id="ENSSDUT00000029435.1">
    <property type="protein sequence ID" value="ENSSDUP00000028943.1"/>
    <property type="gene ID" value="ENSSDUG00000020871.1"/>
</dbReference>
<protein>
    <recommendedName>
        <fullName evidence="3">Cocaine- and amphetamine-regulated transcript protein</fullName>
    </recommendedName>
</protein>
<reference evidence="1" key="1">
    <citation type="submission" date="2025-08" db="UniProtKB">
        <authorList>
            <consortium name="Ensembl"/>
        </authorList>
    </citation>
    <scope>IDENTIFICATION</scope>
</reference>
<dbReference type="PANTHER" id="PTHR16655">
    <property type="entry name" value="COCAINE AND AMPHETAMINE REGULATED TRANSCRIPT PROTEIN"/>
    <property type="match status" value="1"/>
</dbReference>
<dbReference type="GO" id="GO:0007186">
    <property type="term" value="P:G protein-coupled receptor signaling pathway"/>
    <property type="evidence" value="ECO:0007669"/>
    <property type="project" value="InterPro"/>
</dbReference>
<name>A0A3B4VDK7_SERDU</name>
<dbReference type="GO" id="GO:0043410">
    <property type="term" value="P:positive regulation of MAPK cascade"/>
    <property type="evidence" value="ECO:0007669"/>
    <property type="project" value="InterPro"/>
</dbReference>
<evidence type="ECO:0008006" key="3">
    <source>
        <dbReference type="Google" id="ProtNLM"/>
    </source>
</evidence>
<dbReference type="Pfam" id="PF06373">
    <property type="entry name" value="CART"/>
    <property type="match status" value="1"/>
</dbReference>
<dbReference type="STRING" id="41447.ENSSDUP00000028943"/>
<dbReference type="GeneTree" id="ENSGT00990000207634"/>
<dbReference type="GO" id="GO:0032099">
    <property type="term" value="P:negative regulation of appetite"/>
    <property type="evidence" value="ECO:0007669"/>
    <property type="project" value="InterPro"/>
</dbReference>
<dbReference type="PANTHER" id="PTHR16655:SF4">
    <property type="entry name" value="COCAINE- AND AMPHETAMINE-REGULATED TRANSCRIPT PROTEIN"/>
    <property type="match status" value="1"/>
</dbReference>
<dbReference type="GO" id="GO:0009267">
    <property type="term" value="P:cellular response to starvation"/>
    <property type="evidence" value="ECO:0007669"/>
    <property type="project" value="InterPro"/>
</dbReference>
<evidence type="ECO:0000313" key="2">
    <source>
        <dbReference type="Proteomes" id="UP000261420"/>
    </source>
</evidence>
<dbReference type="AlphaFoldDB" id="A0A3B4VDK7"/>
<dbReference type="Proteomes" id="UP000261420">
    <property type="component" value="Unplaced"/>
</dbReference>